<dbReference type="EMBL" id="BJYM01000012">
    <property type="protein sequence ID" value="GEN88321.1"/>
    <property type="molecule type" value="Genomic_DNA"/>
</dbReference>
<sequence length="200" mass="23639">MAPRISEEAKKARRDHLLEAALECFSSKGYYASTVDDIVRYANLSKGSVYNYFESKEDIFIHLLEKKRTESMEHLKEKLDKIDSPTKKLQHWIHEDIPYSLNKKKFMRVHIEFWLYSADSPKLKEILSKRFDTMVDMTIAIITDGKKRGEFRQDLDVEQATAMFWSLHDGIWLHAVIGYDVKKLESHIREMENVFMAYIQ</sequence>
<dbReference type="Pfam" id="PF13977">
    <property type="entry name" value="TetR_C_6"/>
    <property type="match status" value="1"/>
</dbReference>
<dbReference type="Proteomes" id="UP000321558">
    <property type="component" value="Unassembled WGS sequence"/>
</dbReference>
<keyword evidence="3 5" id="KW-0238">DNA-binding</keyword>
<dbReference type="InterPro" id="IPR036271">
    <property type="entry name" value="Tet_transcr_reg_TetR-rel_C_sf"/>
</dbReference>
<dbReference type="SUPFAM" id="SSF48498">
    <property type="entry name" value="Tetracyclin repressor-like, C-terminal domain"/>
    <property type="match status" value="1"/>
</dbReference>
<gene>
    <name evidence="7" type="ORF">OSO01_30600</name>
</gene>
<proteinExistence type="predicted"/>
<evidence type="ECO:0000313" key="8">
    <source>
        <dbReference type="Proteomes" id="UP000321558"/>
    </source>
</evidence>
<dbReference type="PANTHER" id="PTHR47506">
    <property type="entry name" value="TRANSCRIPTIONAL REGULATORY PROTEIN"/>
    <property type="match status" value="1"/>
</dbReference>
<reference evidence="7 8" key="1">
    <citation type="submission" date="2019-07" db="EMBL/GenBank/DDBJ databases">
        <title>Whole genome shotgun sequence of Oceanobacillus sojae NBRC 105379.</title>
        <authorList>
            <person name="Hosoyama A."/>
            <person name="Uohara A."/>
            <person name="Ohji S."/>
            <person name="Ichikawa N."/>
        </authorList>
    </citation>
    <scope>NUCLEOTIDE SEQUENCE [LARGE SCALE GENOMIC DNA]</scope>
    <source>
        <strain evidence="7 8">NBRC 105379</strain>
    </source>
</reference>
<dbReference type="AlphaFoldDB" id="A0A511ZLI9"/>
<dbReference type="PANTHER" id="PTHR47506:SF6">
    <property type="entry name" value="HTH-TYPE TRANSCRIPTIONAL REPRESSOR NEMR"/>
    <property type="match status" value="1"/>
</dbReference>
<dbReference type="PRINTS" id="PR00455">
    <property type="entry name" value="HTHTETR"/>
</dbReference>
<keyword evidence="1" id="KW-0678">Repressor</keyword>
<evidence type="ECO:0000256" key="2">
    <source>
        <dbReference type="ARBA" id="ARBA00023015"/>
    </source>
</evidence>
<accession>A0A511ZLI9</accession>
<comment type="caution">
    <text evidence="7">The sequence shown here is derived from an EMBL/GenBank/DDBJ whole genome shotgun (WGS) entry which is preliminary data.</text>
</comment>
<name>A0A511ZLI9_9BACI</name>
<evidence type="ECO:0000256" key="5">
    <source>
        <dbReference type="PROSITE-ProRule" id="PRU00335"/>
    </source>
</evidence>
<evidence type="ECO:0000256" key="4">
    <source>
        <dbReference type="ARBA" id="ARBA00023163"/>
    </source>
</evidence>
<dbReference type="RefSeq" id="WP_147211273.1">
    <property type="nucleotide sequence ID" value="NZ_BJYM01000012.1"/>
</dbReference>
<feature type="DNA-binding region" description="H-T-H motif" evidence="5">
    <location>
        <begin position="34"/>
        <end position="53"/>
    </location>
</feature>
<evidence type="ECO:0000259" key="6">
    <source>
        <dbReference type="PROSITE" id="PS50977"/>
    </source>
</evidence>
<dbReference type="GO" id="GO:0003677">
    <property type="term" value="F:DNA binding"/>
    <property type="evidence" value="ECO:0007669"/>
    <property type="project" value="UniProtKB-UniRule"/>
</dbReference>
<keyword evidence="8" id="KW-1185">Reference proteome</keyword>
<dbReference type="Gene3D" id="1.10.10.60">
    <property type="entry name" value="Homeodomain-like"/>
    <property type="match status" value="1"/>
</dbReference>
<keyword evidence="2" id="KW-0805">Transcription regulation</keyword>
<keyword evidence="4" id="KW-0804">Transcription</keyword>
<dbReference type="Pfam" id="PF00440">
    <property type="entry name" value="TetR_N"/>
    <property type="match status" value="1"/>
</dbReference>
<evidence type="ECO:0000256" key="1">
    <source>
        <dbReference type="ARBA" id="ARBA00022491"/>
    </source>
</evidence>
<dbReference type="InterPro" id="IPR023772">
    <property type="entry name" value="DNA-bd_HTH_TetR-type_CS"/>
</dbReference>
<dbReference type="Gene3D" id="1.10.357.10">
    <property type="entry name" value="Tetracycline Repressor, domain 2"/>
    <property type="match status" value="1"/>
</dbReference>
<dbReference type="PROSITE" id="PS50977">
    <property type="entry name" value="HTH_TETR_2"/>
    <property type="match status" value="1"/>
</dbReference>
<dbReference type="InterPro" id="IPR009057">
    <property type="entry name" value="Homeodomain-like_sf"/>
</dbReference>
<dbReference type="InterPro" id="IPR039538">
    <property type="entry name" value="BetI_C"/>
</dbReference>
<dbReference type="OrthoDB" id="9814703at2"/>
<evidence type="ECO:0000313" key="7">
    <source>
        <dbReference type="EMBL" id="GEN88321.1"/>
    </source>
</evidence>
<dbReference type="InterPro" id="IPR001647">
    <property type="entry name" value="HTH_TetR"/>
</dbReference>
<feature type="domain" description="HTH tetR-type" evidence="6">
    <location>
        <begin position="11"/>
        <end position="71"/>
    </location>
</feature>
<evidence type="ECO:0000256" key="3">
    <source>
        <dbReference type="ARBA" id="ARBA00023125"/>
    </source>
</evidence>
<dbReference type="SUPFAM" id="SSF46689">
    <property type="entry name" value="Homeodomain-like"/>
    <property type="match status" value="1"/>
</dbReference>
<organism evidence="7 8">
    <name type="scientific">Oceanobacillus sojae</name>
    <dbReference type="NCBI Taxonomy" id="582851"/>
    <lineage>
        <taxon>Bacteria</taxon>
        <taxon>Bacillati</taxon>
        <taxon>Bacillota</taxon>
        <taxon>Bacilli</taxon>
        <taxon>Bacillales</taxon>
        <taxon>Bacillaceae</taxon>
        <taxon>Oceanobacillus</taxon>
    </lineage>
</organism>
<protein>
    <submittedName>
        <fullName evidence="7">TetR family transcriptional regulator</fullName>
    </submittedName>
</protein>
<dbReference type="PROSITE" id="PS01081">
    <property type="entry name" value="HTH_TETR_1"/>
    <property type="match status" value="1"/>
</dbReference>